<dbReference type="PRINTS" id="PR01226">
    <property type="entry name" value="EXPANSIN"/>
</dbReference>
<evidence type="ECO:0000256" key="4">
    <source>
        <dbReference type="ARBA" id="ARBA00022729"/>
    </source>
</evidence>
<gene>
    <name evidence="11" type="ORF">BDA96_07G178100</name>
</gene>
<keyword evidence="4 8" id="KW-0732">Signal</keyword>
<dbReference type="InterPro" id="IPR036749">
    <property type="entry name" value="Expansin_CBD_sf"/>
</dbReference>
<organism evidence="11 12">
    <name type="scientific">Sorghum bicolor</name>
    <name type="common">Sorghum</name>
    <name type="synonym">Sorghum vulgare</name>
    <dbReference type="NCBI Taxonomy" id="4558"/>
    <lineage>
        <taxon>Eukaryota</taxon>
        <taxon>Viridiplantae</taxon>
        <taxon>Streptophyta</taxon>
        <taxon>Embryophyta</taxon>
        <taxon>Tracheophyta</taxon>
        <taxon>Spermatophyta</taxon>
        <taxon>Magnoliopsida</taxon>
        <taxon>Liliopsida</taxon>
        <taxon>Poales</taxon>
        <taxon>Poaceae</taxon>
        <taxon>PACMAD clade</taxon>
        <taxon>Panicoideae</taxon>
        <taxon>Andropogonodae</taxon>
        <taxon>Andropogoneae</taxon>
        <taxon>Sorghinae</taxon>
        <taxon>Sorghum</taxon>
    </lineage>
</organism>
<dbReference type="PROSITE" id="PS50843">
    <property type="entry name" value="EXPANSIN_CBD"/>
    <property type="match status" value="1"/>
</dbReference>
<comment type="subcellular location">
    <subcellularLocation>
        <location evidence="8">Secreted</location>
        <location evidence="8">Cell wall</location>
    </subcellularLocation>
    <subcellularLocation>
        <location evidence="8">Membrane</location>
        <topology evidence="8">Peripheral membrane protein</topology>
    </subcellularLocation>
</comment>
<reference evidence="11" key="2">
    <citation type="submission" date="2020-10" db="EMBL/GenBank/DDBJ databases">
        <authorList>
            <person name="Cooper E.A."/>
            <person name="Brenton Z.W."/>
            <person name="Flinn B.S."/>
            <person name="Jenkins J."/>
            <person name="Shu S."/>
            <person name="Flowers D."/>
            <person name="Luo F."/>
            <person name="Wang Y."/>
            <person name="Xia P."/>
            <person name="Barry K."/>
            <person name="Daum C."/>
            <person name="Lipzen A."/>
            <person name="Yoshinaga Y."/>
            <person name="Schmutz J."/>
            <person name="Saski C."/>
            <person name="Vermerris W."/>
            <person name="Kresovich S."/>
        </authorList>
    </citation>
    <scope>NUCLEOTIDE SEQUENCE</scope>
</reference>
<comment type="function">
    <text evidence="8">Causes loosening and extension of plant cell walls by disrupting non-covalent bonding between cellulose microfibrils and matrix glucans. No enzymatic activity has been found.</text>
</comment>
<dbReference type="Pfam" id="PF01357">
    <property type="entry name" value="Expansin_C"/>
    <property type="match status" value="1"/>
</dbReference>
<evidence type="ECO:0000256" key="2">
    <source>
        <dbReference type="ARBA" id="ARBA00022512"/>
    </source>
</evidence>
<feature type="signal peptide" evidence="8">
    <location>
        <begin position="1"/>
        <end position="26"/>
    </location>
</feature>
<evidence type="ECO:0000256" key="8">
    <source>
        <dbReference type="RuleBase" id="RU365023"/>
    </source>
</evidence>
<evidence type="ECO:0000313" key="12">
    <source>
        <dbReference type="Proteomes" id="UP000807115"/>
    </source>
</evidence>
<feature type="domain" description="Expansin-like EG45" evidence="9">
    <location>
        <begin position="74"/>
        <end position="193"/>
    </location>
</feature>
<sequence>MSGSWMAPPRLLVSSLLVAVLAVAAADVANAGGAKPLTPGGRVVHHNHGKFTAGEWKRAHATFYGGRDGSGTTAGACGYKDTRSEGYGVQTVAVSSVLFGNGAACGGCYEVRCVDSPDGCKPPGAAAAAAALVVTATNLCPPNEQQSADSGGWCNPPREHFDLSMPAFLQIAEEKAGIVPVSYRRVACARQGGIRYAIAGNKYFNMVTVTNVGGAGDVAAVSVKGSKRVKWTELKRNWGVVWQTGEDLTCESLTFRVMTGDHRKATSWHVLPEDWKFGVTYQASKNF</sequence>
<evidence type="ECO:0000256" key="5">
    <source>
        <dbReference type="ARBA" id="ARBA00023136"/>
    </source>
</evidence>
<dbReference type="PRINTS" id="PR01225">
    <property type="entry name" value="EXPANSNFAMLY"/>
</dbReference>
<dbReference type="SUPFAM" id="SSF49590">
    <property type="entry name" value="PHL pollen allergen"/>
    <property type="match status" value="1"/>
</dbReference>
<keyword evidence="7 8" id="KW-0961">Cell wall biogenesis/degradation</keyword>
<dbReference type="CDD" id="cd22274">
    <property type="entry name" value="DPBB_EXPA_N"/>
    <property type="match status" value="1"/>
</dbReference>
<dbReference type="Proteomes" id="UP000807115">
    <property type="component" value="Chromosome 7"/>
</dbReference>
<dbReference type="GO" id="GO:0016020">
    <property type="term" value="C:membrane"/>
    <property type="evidence" value="ECO:0007669"/>
    <property type="project" value="UniProtKB-SubCell"/>
</dbReference>
<keyword evidence="2 8" id="KW-0134">Cell wall</keyword>
<proteinExistence type="inferred from homology"/>
<evidence type="ECO:0000256" key="7">
    <source>
        <dbReference type="ARBA" id="ARBA00023316"/>
    </source>
</evidence>
<keyword evidence="3 8" id="KW-0964">Secreted</keyword>
<keyword evidence="6" id="KW-0325">Glycoprotein</keyword>
<accession>A0A921QP21</accession>
<comment type="caution">
    <text evidence="11">The sequence shown here is derived from an EMBL/GenBank/DDBJ whole genome shotgun (WGS) entry which is preliminary data.</text>
</comment>
<protein>
    <recommendedName>
        <fullName evidence="8">Expansin</fullName>
    </recommendedName>
</protein>
<feature type="chain" id="PRO_5038164245" description="Expansin" evidence="8">
    <location>
        <begin position="27"/>
        <end position="287"/>
    </location>
</feature>
<reference evidence="11" key="1">
    <citation type="journal article" date="2019" name="BMC Genomics">
        <title>A new reference genome for Sorghum bicolor reveals high levels of sequence similarity between sweet and grain genotypes: implications for the genetics of sugar metabolism.</title>
        <authorList>
            <person name="Cooper E.A."/>
            <person name="Brenton Z.W."/>
            <person name="Flinn B.S."/>
            <person name="Jenkins J."/>
            <person name="Shu S."/>
            <person name="Flowers D."/>
            <person name="Luo F."/>
            <person name="Wang Y."/>
            <person name="Xia P."/>
            <person name="Barry K."/>
            <person name="Daum C."/>
            <person name="Lipzen A."/>
            <person name="Yoshinaga Y."/>
            <person name="Schmutz J."/>
            <person name="Saski C."/>
            <person name="Vermerris W."/>
            <person name="Kresovich S."/>
        </authorList>
    </citation>
    <scope>NUCLEOTIDE SEQUENCE</scope>
</reference>
<dbReference type="InterPro" id="IPR002963">
    <property type="entry name" value="Expansin"/>
</dbReference>
<dbReference type="Gene3D" id="2.60.40.760">
    <property type="entry name" value="Expansin, cellulose-binding-like domain"/>
    <property type="match status" value="1"/>
</dbReference>
<dbReference type="SMART" id="SM00837">
    <property type="entry name" value="DPBB_1"/>
    <property type="match status" value="1"/>
</dbReference>
<evidence type="ECO:0000259" key="10">
    <source>
        <dbReference type="PROSITE" id="PS50843"/>
    </source>
</evidence>
<dbReference type="InterPro" id="IPR007118">
    <property type="entry name" value="Expan_Lol_pI"/>
</dbReference>
<dbReference type="PANTHER" id="PTHR31867">
    <property type="entry name" value="EXPANSIN-A15"/>
    <property type="match status" value="1"/>
</dbReference>
<dbReference type="InterPro" id="IPR007117">
    <property type="entry name" value="Expansin_CBD"/>
</dbReference>
<dbReference type="Pfam" id="PF03330">
    <property type="entry name" value="DPBB_1"/>
    <property type="match status" value="1"/>
</dbReference>
<dbReference type="GO" id="GO:0009664">
    <property type="term" value="P:plant-type cell wall organization"/>
    <property type="evidence" value="ECO:0007669"/>
    <property type="project" value="InterPro"/>
</dbReference>
<dbReference type="PROSITE" id="PS50842">
    <property type="entry name" value="EXPANSIN_EG45"/>
    <property type="match status" value="1"/>
</dbReference>
<comment type="similarity">
    <text evidence="1 8">Belongs to the expansin family. Expansin A subfamily.</text>
</comment>
<keyword evidence="5" id="KW-0472">Membrane</keyword>
<evidence type="ECO:0000256" key="1">
    <source>
        <dbReference type="ARBA" id="ARBA00005392"/>
    </source>
</evidence>
<evidence type="ECO:0000256" key="6">
    <source>
        <dbReference type="ARBA" id="ARBA00023180"/>
    </source>
</evidence>
<evidence type="ECO:0000256" key="3">
    <source>
        <dbReference type="ARBA" id="ARBA00022525"/>
    </source>
</evidence>
<dbReference type="EMBL" id="CM027686">
    <property type="protein sequence ID" value="KAG0524070.1"/>
    <property type="molecule type" value="Genomic_DNA"/>
</dbReference>
<dbReference type="Gene3D" id="2.40.40.10">
    <property type="entry name" value="RlpA-like domain"/>
    <property type="match status" value="1"/>
</dbReference>
<dbReference type="InterPro" id="IPR007112">
    <property type="entry name" value="Expansin/allergen_DPBB_dom"/>
</dbReference>
<dbReference type="SUPFAM" id="SSF50685">
    <property type="entry name" value="Barwin-like endoglucanases"/>
    <property type="match status" value="1"/>
</dbReference>
<dbReference type="AlphaFoldDB" id="A0A921QP21"/>
<dbReference type="InterPro" id="IPR009009">
    <property type="entry name" value="RlpA-like_DPBB"/>
</dbReference>
<feature type="domain" description="Expansin-like CBD" evidence="10">
    <location>
        <begin position="203"/>
        <end position="283"/>
    </location>
</feature>
<evidence type="ECO:0000259" key="9">
    <source>
        <dbReference type="PROSITE" id="PS50842"/>
    </source>
</evidence>
<evidence type="ECO:0000313" key="11">
    <source>
        <dbReference type="EMBL" id="KAG0524070.1"/>
    </source>
</evidence>
<name>A0A921QP21_SORBI</name>
<dbReference type="GO" id="GO:0005576">
    <property type="term" value="C:extracellular region"/>
    <property type="evidence" value="ECO:0007669"/>
    <property type="project" value="InterPro"/>
</dbReference>
<dbReference type="InterPro" id="IPR036908">
    <property type="entry name" value="RlpA-like_sf"/>
</dbReference>